<proteinExistence type="predicted"/>
<dbReference type="RefSeq" id="WP_185059149.1">
    <property type="nucleotide sequence ID" value="NZ_BAABJP010000015.1"/>
</dbReference>
<dbReference type="EMBL" id="BAABJP010000015">
    <property type="protein sequence ID" value="GAA5158205.1"/>
    <property type="molecule type" value="Genomic_DNA"/>
</dbReference>
<name>A0ABP9QBS2_9PSEU</name>
<dbReference type="Proteomes" id="UP001428817">
    <property type="component" value="Unassembled WGS sequence"/>
</dbReference>
<comment type="caution">
    <text evidence="1">The sequence shown here is derived from an EMBL/GenBank/DDBJ whole genome shotgun (WGS) entry which is preliminary data.</text>
</comment>
<gene>
    <name evidence="1" type="ORF">GCM10023321_37680</name>
</gene>
<sequence>MFDTVRVSPDTFQSVMFMSSQPRKEFTRDRNVRDEDKPQKCTKDGVPLWSVQVAVVTWRGKSELLMVTVPLSDDPATTFTTGDPVTLPGLVFGVTAKREGGFVTWCSADDVRLAASARA</sequence>
<accession>A0ABP9QBS2</accession>
<organism evidence="1 2">
    <name type="scientific">Pseudonocardia eucalypti</name>
    <dbReference type="NCBI Taxonomy" id="648755"/>
    <lineage>
        <taxon>Bacteria</taxon>
        <taxon>Bacillati</taxon>
        <taxon>Actinomycetota</taxon>
        <taxon>Actinomycetes</taxon>
        <taxon>Pseudonocardiales</taxon>
        <taxon>Pseudonocardiaceae</taxon>
        <taxon>Pseudonocardia</taxon>
    </lineage>
</organism>
<protein>
    <submittedName>
        <fullName evidence="1">Uncharacterized protein</fullName>
    </submittedName>
</protein>
<evidence type="ECO:0000313" key="1">
    <source>
        <dbReference type="EMBL" id="GAA5158205.1"/>
    </source>
</evidence>
<reference evidence="2" key="1">
    <citation type="journal article" date="2019" name="Int. J. Syst. Evol. Microbiol.">
        <title>The Global Catalogue of Microorganisms (GCM) 10K type strain sequencing project: providing services to taxonomists for standard genome sequencing and annotation.</title>
        <authorList>
            <consortium name="The Broad Institute Genomics Platform"/>
            <consortium name="The Broad Institute Genome Sequencing Center for Infectious Disease"/>
            <person name="Wu L."/>
            <person name="Ma J."/>
        </authorList>
    </citation>
    <scope>NUCLEOTIDE SEQUENCE [LARGE SCALE GENOMIC DNA]</scope>
    <source>
        <strain evidence="2">JCM 18303</strain>
    </source>
</reference>
<keyword evidence="2" id="KW-1185">Reference proteome</keyword>
<evidence type="ECO:0000313" key="2">
    <source>
        <dbReference type="Proteomes" id="UP001428817"/>
    </source>
</evidence>